<dbReference type="PROSITE" id="PS51462">
    <property type="entry name" value="NUDIX"/>
    <property type="match status" value="1"/>
</dbReference>
<dbReference type="PANTHER" id="PTHR43736:SF4">
    <property type="entry name" value="SLR1690 PROTEIN"/>
    <property type="match status" value="1"/>
</dbReference>
<dbReference type="InterPro" id="IPR000086">
    <property type="entry name" value="NUDIX_hydrolase_dom"/>
</dbReference>
<dbReference type="PANTHER" id="PTHR43736">
    <property type="entry name" value="ADP-RIBOSE PYROPHOSPHATASE"/>
    <property type="match status" value="1"/>
</dbReference>
<dbReference type="SUPFAM" id="SSF46785">
    <property type="entry name" value="Winged helix' DNA-binding domain"/>
    <property type="match status" value="1"/>
</dbReference>
<dbReference type="InterPro" id="IPR054105">
    <property type="entry name" value="WHD_NrtR"/>
</dbReference>
<proteinExistence type="predicted"/>
<dbReference type="Gene3D" id="1.10.10.10">
    <property type="entry name" value="Winged helix-like DNA-binding domain superfamily/Winged helix DNA-binding domain"/>
    <property type="match status" value="1"/>
</dbReference>
<dbReference type="Pfam" id="PF21906">
    <property type="entry name" value="WHD_NrtR"/>
    <property type="match status" value="1"/>
</dbReference>
<dbReference type="SUPFAM" id="SSF55811">
    <property type="entry name" value="Nudix"/>
    <property type="match status" value="1"/>
</dbReference>
<feature type="domain" description="Nudix hydrolase" evidence="1">
    <location>
        <begin position="9"/>
        <end position="147"/>
    </location>
</feature>
<dbReference type="InterPro" id="IPR036388">
    <property type="entry name" value="WH-like_DNA-bd_sf"/>
</dbReference>
<reference evidence="2" key="2">
    <citation type="submission" date="2020-09" db="EMBL/GenBank/DDBJ databases">
        <authorList>
            <person name="Sun Q."/>
            <person name="Zhou Y."/>
        </authorList>
    </citation>
    <scope>NUCLEOTIDE SEQUENCE</scope>
    <source>
        <strain evidence="2">CGMCC 1.15966</strain>
    </source>
</reference>
<dbReference type="Pfam" id="PF00293">
    <property type="entry name" value="NUDIX"/>
    <property type="match status" value="1"/>
</dbReference>
<name>A0A8H9G0Y5_9SPHI</name>
<protein>
    <submittedName>
        <fullName evidence="2">DNA mismatch repair protein MutT</fullName>
    </submittedName>
</protein>
<keyword evidence="3" id="KW-1185">Reference proteome</keyword>
<comment type="caution">
    <text evidence="2">The sequence shown here is derived from an EMBL/GenBank/DDBJ whole genome shotgun (WGS) entry which is preliminary data.</text>
</comment>
<evidence type="ECO:0000259" key="1">
    <source>
        <dbReference type="PROSITE" id="PS51462"/>
    </source>
</evidence>
<dbReference type="InterPro" id="IPR036390">
    <property type="entry name" value="WH_DNA-bd_sf"/>
</dbReference>
<dbReference type="InterPro" id="IPR015797">
    <property type="entry name" value="NUDIX_hydrolase-like_dom_sf"/>
</dbReference>
<dbReference type="Gene3D" id="3.90.79.10">
    <property type="entry name" value="Nucleoside Triphosphate Pyrophosphohydrolase"/>
    <property type="match status" value="1"/>
</dbReference>
<sequence length="237" mass="27562">MEYYKDEPSLLLAVDCIIFGFDGESLQILLIKRGFEPEINNWSLMGGFIQPSESPDEAAARILNNLTGLANVYMEQSAVFGKPNREKHGRVVSITYFALIDSKKYQQILSDKYQANWFPITDYPKLIFDHVEMINTAKRQLRSKAALYPILFELLPEKFTLPQISSLYEAVYDIVIDKRNFNRKLLSSNLLIKLNEKDKENSKKGAFYYILNKEIYKDQIMSFLRYLPSWSAQDLDK</sequence>
<gene>
    <name evidence="2" type="ORF">GCM10011516_23220</name>
</gene>
<dbReference type="RefSeq" id="WP_094280668.1">
    <property type="nucleotide sequence ID" value="NZ_BMKM01000005.1"/>
</dbReference>
<dbReference type="AlphaFoldDB" id="A0A8H9G0Y5"/>
<dbReference type="CDD" id="cd18873">
    <property type="entry name" value="NUDIX_NadM_like"/>
    <property type="match status" value="1"/>
</dbReference>
<evidence type="ECO:0000313" key="3">
    <source>
        <dbReference type="Proteomes" id="UP000614460"/>
    </source>
</evidence>
<reference evidence="2" key="1">
    <citation type="journal article" date="2014" name="Int. J. Syst. Evol. Microbiol.">
        <title>Complete genome sequence of Corynebacterium casei LMG S-19264T (=DSM 44701T), isolated from a smear-ripened cheese.</title>
        <authorList>
            <consortium name="US DOE Joint Genome Institute (JGI-PGF)"/>
            <person name="Walter F."/>
            <person name="Albersmeier A."/>
            <person name="Kalinowski J."/>
            <person name="Ruckert C."/>
        </authorList>
    </citation>
    <scope>NUCLEOTIDE SEQUENCE</scope>
    <source>
        <strain evidence="2">CGMCC 1.15966</strain>
    </source>
</reference>
<evidence type="ECO:0000313" key="2">
    <source>
        <dbReference type="EMBL" id="GGE24911.1"/>
    </source>
</evidence>
<accession>A0A8H9G0Y5</accession>
<dbReference type="Proteomes" id="UP000614460">
    <property type="component" value="Unassembled WGS sequence"/>
</dbReference>
<dbReference type="EMBL" id="BMKM01000005">
    <property type="protein sequence ID" value="GGE24911.1"/>
    <property type="molecule type" value="Genomic_DNA"/>
</dbReference>
<organism evidence="2 3">
    <name type="scientific">Sphingobacterium cellulitidis</name>
    <dbReference type="NCBI Taxonomy" id="1768011"/>
    <lineage>
        <taxon>Bacteria</taxon>
        <taxon>Pseudomonadati</taxon>
        <taxon>Bacteroidota</taxon>
        <taxon>Sphingobacteriia</taxon>
        <taxon>Sphingobacteriales</taxon>
        <taxon>Sphingobacteriaceae</taxon>
        <taxon>Sphingobacterium</taxon>
    </lineage>
</organism>